<name>A0A7J8KBN4_ROUAE</name>
<reference evidence="2 3" key="1">
    <citation type="journal article" date="2020" name="Nature">
        <title>Six reference-quality genomes reveal evolution of bat adaptations.</title>
        <authorList>
            <person name="Jebb D."/>
            <person name="Huang Z."/>
            <person name="Pippel M."/>
            <person name="Hughes G.M."/>
            <person name="Lavrichenko K."/>
            <person name="Devanna P."/>
            <person name="Winkler S."/>
            <person name="Jermiin L.S."/>
            <person name="Skirmuntt E.C."/>
            <person name="Katzourakis A."/>
            <person name="Burkitt-Gray L."/>
            <person name="Ray D.A."/>
            <person name="Sullivan K.A.M."/>
            <person name="Roscito J.G."/>
            <person name="Kirilenko B.M."/>
            <person name="Davalos L.M."/>
            <person name="Corthals A.P."/>
            <person name="Power M.L."/>
            <person name="Jones G."/>
            <person name="Ransome R.D."/>
            <person name="Dechmann D.K.N."/>
            <person name="Locatelli A.G."/>
            <person name="Puechmaille S.J."/>
            <person name="Fedrigo O."/>
            <person name="Jarvis E.D."/>
            <person name="Hiller M."/>
            <person name="Vernes S.C."/>
            <person name="Myers E.W."/>
            <person name="Teeling E.C."/>
        </authorList>
    </citation>
    <scope>NUCLEOTIDE SEQUENCE [LARGE SCALE GENOMIC DNA]</scope>
    <source>
        <strain evidence="2">MRouAeg1</strain>
        <tissue evidence="2">Muscle</tissue>
    </source>
</reference>
<accession>A0A7J8KBN4</accession>
<dbReference type="AlphaFoldDB" id="A0A7J8KBN4"/>
<evidence type="ECO:0000256" key="1">
    <source>
        <dbReference type="SAM" id="MobiDB-lite"/>
    </source>
</evidence>
<gene>
    <name evidence="2" type="ORF">HJG63_008071</name>
</gene>
<dbReference type="EMBL" id="JACASE010000001">
    <property type="protein sequence ID" value="KAF6506286.1"/>
    <property type="molecule type" value="Genomic_DNA"/>
</dbReference>
<keyword evidence="3" id="KW-1185">Reference proteome</keyword>
<evidence type="ECO:0000313" key="3">
    <source>
        <dbReference type="Proteomes" id="UP000593571"/>
    </source>
</evidence>
<protein>
    <submittedName>
        <fullName evidence="2">Uncharacterized protein</fullName>
    </submittedName>
</protein>
<comment type="caution">
    <text evidence="2">The sequence shown here is derived from an EMBL/GenBank/DDBJ whole genome shotgun (WGS) entry which is preliminary data.</text>
</comment>
<dbReference type="Proteomes" id="UP000593571">
    <property type="component" value="Unassembled WGS sequence"/>
</dbReference>
<organism evidence="2 3">
    <name type="scientific">Rousettus aegyptiacus</name>
    <name type="common">Egyptian fruit bat</name>
    <name type="synonym">Pteropus aegyptiacus</name>
    <dbReference type="NCBI Taxonomy" id="9407"/>
    <lineage>
        <taxon>Eukaryota</taxon>
        <taxon>Metazoa</taxon>
        <taxon>Chordata</taxon>
        <taxon>Craniata</taxon>
        <taxon>Vertebrata</taxon>
        <taxon>Euteleostomi</taxon>
        <taxon>Mammalia</taxon>
        <taxon>Eutheria</taxon>
        <taxon>Laurasiatheria</taxon>
        <taxon>Chiroptera</taxon>
        <taxon>Yinpterochiroptera</taxon>
        <taxon>Pteropodoidea</taxon>
        <taxon>Pteropodidae</taxon>
        <taxon>Rousettinae</taxon>
        <taxon>Rousettus</taxon>
    </lineage>
</organism>
<sequence>MEEDPTTEPATAETTQRLLSSPAGGPAAPSGGRAAGARSQETTCLREPHGLSAISQVCQCGWDKIDAGYLSFQGAARGLLRVYVSAGVGSAGRRRSKGHDGVTPGPSRPACRDAAGPGPHSSAGVHRTARGTEEALSPPARTAEGWTGLSGGPGSSQPEEGRCDRLGAALDTRPGPGRDARLLLSRAPVLHATPST</sequence>
<evidence type="ECO:0000313" key="2">
    <source>
        <dbReference type="EMBL" id="KAF6506286.1"/>
    </source>
</evidence>
<proteinExistence type="predicted"/>
<feature type="compositionally biased region" description="Low complexity" evidence="1">
    <location>
        <begin position="7"/>
        <end position="39"/>
    </location>
</feature>
<feature type="region of interest" description="Disordered" evidence="1">
    <location>
        <begin position="90"/>
        <end position="181"/>
    </location>
</feature>
<feature type="region of interest" description="Disordered" evidence="1">
    <location>
        <begin position="1"/>
        <end position="42"/>
    </location>
</feature>